<dbReference type="AlphaFoldDB" id="A0A8J5VFR1"/>
<dbReference type="Proteomes" id="UP000729402">
    <property type="component" value="Unassembled WGS sequence"/>
</dbReference>
<dbReference type="EMBL" id="JAAALK010000285">
    <property type="protein sequence ID" value="KAG8065145.1"/>
    <property type="molecule type" value="Genomic_DNA"/>
</dbReference>
<organism evidence="2 3">
    <name type="scientific">Zizania palustris</name>
    <name type="common">Northern wild rice</name>
    <dbReference type="NCBI Taxonomy" id="103762"/>
    <lineage>
        <taxon>Eukaryota</taxon>
        <taxon>Viridiplantae</taxon>
        <taxon>Streptophyta</taxon>
        <taxon>Embryophyta</taxon>
        <taxon>Tracheophyta</taxon>
        <taxon>Spermatophyta</taxon>
        <taxon>Magnoliopsida</taxon>
        <taxon>Liliopsida</taxon>
        <taxon>Poales</taxon>
        <taxon>Poaceae</taxon>
        <taxon>BOP clade</taxon>
        <taxon>Oryzoideae</taxon>
        <taxon>Oryzeae</taxon>
        <taxon>Zizaniinae</taxon>
        <taxon>Zizania</taxon>
    </lineage>
</organism>
<name>A0A8J5VFR1_ZIZPA</name>
<feature type="compositionally biased region" description="Low complexity" evidence="1">
    <location>
        <begin position="104"/>
        <end position="116"/>
    </location>
</feature>
<feature type="region of interest" description="Disordered" evidence="1">
    <location>
        <begin position="98"/>
        <end position="119"/>
    </location>
</feature>
<reference evidence="2" key="1">
    <citation type="journal article" date="2021" name="bioRxiv">
        <title>Whole Genome Assembly and Annotation of Northern Wild Rice, Zizania palustris L., Supports a Whole Genome Duplication in the Zizania Genus.</title>
        <authorList>
            <person name="Haas M."/>
            <person name="Kono T."/>
            <person name="Macchietto M."/>
            <person name="Millas R."/>
            <person name="McGilp L."/>
            <person name="Shao M."/>
            <person name="Duquette J."/>
            <person name="Hirsch C.N."/>
            <person name="Kimball J."/>
        </authorList>
    </citation>
    <scope>NUCLEOTIDE SEQUENCE</scope>
    <source>
        <tissue evidence="2">Fresh leaf tissue</tissue>
    </source>
</reference>
<accession>A0A8J5VFR1</accession>
<gene>
    <name evidence="2" type="ORF">GUJ93_ZPchr0004g38704</name>
</gene>
<comment type="caution">
    <text evidence="2">The sequence shown here is derived from an EMBL/GenBank/DDBJ whole genome shotgun (WGS) entry which is preliminary data.</text>
</comment>
<evidence type="ECO:0000256" key="1">
    <source>
        <dbReference type="SAM" id="MobiDB-lite"/>
    </source>
</evidence>
<keyword evidence="3" id="KW-1185">Reference proteome</keyword>
<evidence type="ECO:0000313" key="2">
    <source>
        <dbReference type="EMBL" id="KAG8065145.1"/>
    </source>
</evidence>
<proteinExistence type="predicted"/>
<protein>
    <submittedName>
        <fullName evidence="2">Uncharacterized protein</fullName>
    </submittedName>
</protein>
<sequence>MGMVSRIEAHAAPWWEAEAAPWWEGEAAPWWEGEAGTWQKGSVSLGRSREVLNWLVYAATNLENFILGREEFVGAYCSATVMITARRKQKRDASCRFRKLTPTDSSSENSSASGDDTSSDMEMCPIVPAHQCEPFVRWVMIIINSSGDSDDGDNRRSPYMFVGDLGYGFCRVIFSNQNLLQSELVLDNLASSSDGFTAVVCCFDADLLLISLDSILNCIRFWMIIVLSEFSALVRVLHTAADSHREHCSQQALLFFSFQLVIAGSVYCNVLLKLLSSIHYCSLCRTTSSVAVGGTMQQTMVGESQTHAAEEVLSNMVDASLNDKLVEQAIFPGKKDGEMKEDVLKVNQDAICVVGDKKLRRKKCVAIAQRQSSRIKRDGVPISAKAQQRMKMKDDIQVEDTGAPAQKRRSFNMDRLAPCQIEKIVHHKKCPDP</sequence>
<reference evidence="2" key="2">
    <citation type="submission" date="2021-02" db="EMBL/GenBank/DDBJ databases">
        <authorList>
            <person name="Kimball J.A."/>
            <person name="Haas M.W."/>
            <person name="Macchietto M."/>
            <person name="Kono T."/>
            <person name="Duquette J."/>
            <person name="Shao M."/>
        </authorList>
    </citation>
    <scope>NUCLEOTIDE SEQUENCE</scope>
    <source>
        <tissue evidence="2">Fresh leaf tissue</tissue>
    </source>
</reference>
<evidence type="ECO:0000313" key="3">
    <source>
        <dbReference type="Proteomes" id="UP000729402"/>
    </source>
</evidence>